<keyword evidence="2 3" id="KW-0378">Hydrolase</keyword>
<comment type="similarity">
    <text evidence="1">Belongs to the acyl coenzyme A hydrolase family.</text>
</comment>
<evidence type="ECO:0000313" key="5">
    <source>
        <dbReference type="EMBL" id="AUN96308.1"/>
    </source>
</evidence>
<evidence type="ECO:0000256" key="1">
    <source>
        <dbReference type="ARBA" id="ARBA00010458"/>
    </source>
</evidence>
<proteinExistence type="inferred from homology"/>
<dbReference type="InterPro" id="IPR033120">
    <property type="entry name" value="HOTDOG_ACOT"/>
</dbReference>
<reference evidence="5 6" key="1">
    <citation type="submission" date="2018-01" db="EMBL/GenBank/DDBJ databases">
        <authorList>
            <person name="Fu G.-Y."/>
        </authorList>
    </citation>
    <scope>NUCLEOTIDE SEQUENCE [LARGE SCALE GENOMIC DNA]</scope>
    <source>
        <strain evidence="5 6">SY39</strain>
    </source>
</reference>
<dbReference type="CDD" id="cd03442">
    <property type="entry name" value="BFIT_BACH"/>
    <property type="match status" value="1"/>
</dbReference>
<dbReference type="Pfam" id="PF03061">
    <property type="entry name" value="4HBT"/>
    <property type="match status" value="1"/>
</dbReference>
<organism evidence="5 6">
    <name type="scientific">Pseudazoarcus pumilus</name>
    <dbReference type="NCBI Taxonomy" id="2067960"/>
    <lineage>
        <taxon>Bacteria</taxon>
        <taxon>Pseudomonadati</taxon>
        <taxon>Pseudomonadota</taxon>
        <taxon>Betaproteobacteria</taxon>
        <taxon>Rhodocyclales</taxon>
        <taxon>Zoogloeaceae</taxon>
        <taxon>Pseudazoarcus</taxon>
    </lineage>
</organism>
<dbReference type="InterPro" id="IPR006683">
    <property type="entry name" value="Thioestr_dom"/>
</dbReference>
<dbReference type="EMBL" id="CP025682">
    <property type="protein sequence ID" value="AUN96308.1"/>
    <property type="molecule type" value="Genomic_DNA"/>
</dbReference>
<sequence length="144" mass="15515">MHHPPKPSHETLPATLPAGRMPELRMMTMPADANPAGDVFGGWIMAQVDIAGSIPAHRLARGRVVTVAVNAFTFREPVSIGDLVSFYAEVVRVGHSSITVDVEVFAERDPSAPKVVKVTEATLTYVALDEEGNKRAVHPPGEPR</sequence>
<evidence type="ECO:0000256" key="3">
    <source>
        <dbReference type="PROSITE-ProRule" id="PRU01106"/>
    </source>
</evidence>
<dbReference type="GO" id="GO:0006637">
    <property type="term" value="P:acyl-CoA metabolic process"/>
    <property type="evidence" value="ECO:0007669"/>
    <property type="project" value="TreeGrafter"/>
</dbReference>
<dbReference type="SUPFAM" id="SSF54637">
    <property type="entry name" value="Thioesterase/thiol ester dehydrase-isomerase"/>
    <property type="match status" value="1"/>
</dbReference>
<dbReference type="PANTHER" id="PTHR11049:SF5">
    <property type="entry name" value="ACYL-COA THIOESTER HYDROLASE YCIA"/>
    <property type="match status" value="1"/>
</dbReference>
<dbReference type="GO" id="GO:0005829">
    <property type="term" value="C:cytosol"/>
    <property type="evidence" value="ECO:0007669"/>
    <property type="project" value="TreeGrafter"/>
</dbReference>
<dbReference type="Proteomes" id="UP000242205">
    <property type="component" value="Chromosome"/>
</dbReference>
<dbReference type="PROSITE" id="PS51770">
    <property type="entry name" value="HOTDOG_ACOT"/>
    <property type="match status" value="1"/>
</dbReference>
<accession>A0A2I6SAM2</accession>
<evidence type="ECO:0000259" key="4">
    <source>
        <dbReference type="PROSITE" id="PS51770"/>
    </source>
</evidence>
<keyword evidence="6" id="KW-1185">Reference proteome</keyword>
<dbReference type="KEGG" id="atw:C0099_02020"/>
<feature type="domain" description="HotDog ACOT-type" evidence="4">
    <location>
        <begin position="18"/>
        <end position="131"/>
    </location>
</feature>
<evidence type="ECO:0000313" key="6">
    <source>
        <dbReference type="Proteomes" id="UP000242205"/>
    </source>
</evidence>
<dbReference type="InterPro" id="IPR040170">
    <property type="entry name" value="Cytosol_ACT"/>
</dbReference>
<dbReference type="GO" id="GO:0009062">
    <property type="term" value="P:fatty acid catabolic process"/>
    <property type="evidence" value="ECO:0007669"/>
    <property type="project" value="TreeGrafter"/>
</dbReference>
<dbReference type="GO" id="GO:0052816">
    <property type="term" value="F:long-chain fatty acyl-CoA hydrolase activity"/>
    <property type="evidence" value="ECO:0007669"/>
    <property type="project" value="TreeGrafter"/>
</dbReference>
<dbReference type="PANTHER" id="PTHR11049">
    <property type="entry name" value="ACYL COENZYME A THIOESTER HYDROLASE"/>
    <property type="match status" value="1"/>
</dbReference>
<gene>
    <name evidence="5" type="ORF">C0099_02020</name>
</gene>
<name>A0A2I6SAM2_9RHOO</name>
<dbReference type="OrthoDB" id="9801856at2"/>
<dbReference type="AlphaFoldDB" id="A0A2I6SAM2"/>
<protein>
    <submittedName>
        <fullName evidence="5">Acyl-CoA thioesterase</fullName>
    </submittedName>
</protein>
<dbReference type="Gene3D" id="3.10.129.10">
    <property type="entry name" value="Hotdog Thioesterase"/>
    <property type="match status" value="1"/>
</dbReference>
<dbReference type="InterPro" id="IPR029069">
    <property type="entry name" value="HotDog_dom_sf"/>
</dbReference>
<evidence type="ECO:0000256" key="2">
    <source>
        <dbReference type="ARBA" id="ARBA00022801"/>
    </source>
</evidence>